<evidence type="ECO:0000313" key="6">
    <source>
        <dbReference type="EMBL" id="CAH3043575.1"/>
    </source>
</evidence>
<keyword evidence="4" id="KW-0812">Transmembrane</keyword>
<evidence type="ECO:0000256" key="3">
    <source>
        <dbReference type="PROSITE-ProRule" id="PRU00175"/>
    </source>
</evidence>
<keyword evidence="4" id="KW-1133">Transmembrane helix</keyword>
<dbReference type="PANTHER" id="PTHR15379">
    <property type="entry name" value="CELL GROWTH REGULATOR WITH RING FINGER DOMAIN PROTEIN 1"/>
    <property type="match status" value="1"/>
</dbReference>
<keyword evidence="1 3" id="KW-0479">Metal-binding</keyword>
<evidence type="ECO:0000256" key="2">
    <source>
        <dbReference type="ARBA" id="ARBA00022833"/>
    </source>
</evidence>
<dbReference type="Proteomes" id="UP001159428">
    <property type="component" value="Unassembled WGS sequence"/>
</dbReference>
<evidence type="ECO:0000259" key="5">
    <source>
        <dbReference type="PROSITE" id="PS50089"/>
    </source>
</evidence>
<dbReference type="InterPro" id="IPR013083">
    <property type="entry name" value="Znf_RING/FYVE/PHD"/>
</dbReference>
<gene>
    <name evidence="6" type="ORF">PMEA_00031621</name>
</gene>
<dbReference type="AlphaFoldDB" id="A0AAU9W1I7"/>
<comment type="caution">
    <text evidence="6">The sequence shown here is derived from an EMBL/GenBank/DDBJ whole genome shotgun (WGS) entry which is preliminary data.</text>
</comment>
<feature type="domain" description="RING-type" evidence="5">
    <location>
        <begin position="294"/>
        <end position="329"/>
    </location>
</feature>
<keyword evidence="1 3" id="KW-0863">Zinc-finger</keyword>
<dbReference type="InterPro" id="IPR001841">
    <property type="entry name" value="Znf_RING"/>
</dbReference>
<accession>A0AAU9W1I7</accession>
<evidence type="ECO:0000313" key="7">
    <source>
        <dbReference type="Proteomes" id="UP001159428"/>
    </source>
</evidence>
<evidence type="ECO:0000256" key="4">
    <source>
        <dbReference type="SAM" id="Phobius"/>
    </source>
</evidence>
<keyword evidence="4" id="KW-0472">Membrane</keyword>
<dbReference type="SUPFAM" id="SSF57850">
    <property type="entry name" value="RING/U-box"/>
    <property type="match status" value="1"/>
</dbReference>
<keyword evidence="2" id="KW-0862">Zinc</keyword>
<evidence type="ECO:0000256" key="1">
    <source>
        <dbReference type="ARBA" id="ARBA00022771"/>
    </source>
</evidence>
<feature type="transmembrane region" description="Helical" evidence="4">
    <location>
        <begin position="6"/>
        <end position="25"/>
    </location>
</feature>
<dbReference type="PROSITE" id="PS50089">
    <property type="entry name" value="ZF_RING_2"/>
    <property type="match status" value="1"/>
</dbReference>
<proteinExistence type="predicted"/>
<dbReference type="InterPro" id="IPR042496">
    <property type="entry name" value="CGRF1"/>
</dbReference>
<name>A0AAU9W1I7_9CNID</name>
<dbReference type="EMBL" id="CALNXJ010000007">
    <property type="protein sequence ID" value="CAH3043575.1"/>
    <property type="molecule type" value="Genomic_DNA"/>
</dbReference>
<dbReference type="Gene3D" id="3.30.40.10">
    <property type="entry name" value="Zinc/RING finger domain, C3HC4 (zinc finger)"/>
    <property type="match status" value="1"/>
</dbReference>
<dbReference type="GO" id="GO:0030308">
    <property type="term" value="P:negative regulation of cell growth"/>
    <property type="evidence" value="ECO:0007669"/>
    <property type="project" value="TreeGrafter"/>
</dbReference>
<reference evidence="6 7" key="1">
    <citation type="submission" date="2022-05" db="EMBL/GenBank/DDBJ databases">
        <authorList>
            <consortium name="Genoscope - CEA"/>
            <person name="William W."/>
        </authorList>
    </citation>
    <scope>NUCLEOTIDE SEQUENCE [LARGE SCALE GENOMIC DNA]</scope>
</reference>
<keyword evidence="7" id="KW-1185">Reference proteome</keyword>
<protein>
    <recommendedName>
        <fullName evidence="5">RING-type domain-containing protein</fullName>
    </recommendedName>
</protein>
<dbReference type="PANTHER" id="PTHR15379:SF2">
    <property type="entry name" value="CELL GROWTH REGULATOR WITH RING FINGER DOMAIN PROTEIN 1"/>
    <property type="match status" value="1"/>
</dbReference>
<sequence>MAEFFTLVSAVMIVITFLLLGRFIIRLGIMEREAIFDYVSHSPREIPSQPMVGVKNPFLLKMKTADQNKSLRTGVIELVLSSMIPCYVTFYWEVSKAVIDTAICEDNKQYGIAFGDCDDDDSDSDVEEPSMSAIPLEHILRGSYKDRSASEFYDAGSNLELLAVPPVDLVHETSTSTSAVTVGSNYELVVTVEMSRWDDQRPQQLSDIVAVIMAVNVPSSLSGNRDCNVALQCVQTAEGKIYCMKAMDSEDTTEAQILSSHQSASPVISQSSSSSVPESANFSAASTDLLNAVCVVCRELPVTRAFLPCRHACICGLCSRHLRYCPMCREFIQSYFKVQDEPFIDQGDSDASSELKKLSVSEILRGVFTAS</sequence>
<dbReference type="Pfam" id="PF13920">
    <property type="entry name" value="zf-C3HC4_3"/>
    <property type="match status" value="1"/>
</dbReference>
<dbReference type="GO" id="GO:0008270">
    <property type="term" value="F:zinc ion binding"/>
    <property type="evidence" value="ECO:0007669"/>
    <property type="project" value="UniProtKB-KW"/>
</dbReference>
<organism evidence="6 7">
    <name type="scientific">Pocillopora meandrina</name>
    <dbReference type="NCBI Taxonomy" id="46732"/>
    <lineage>
        <taxon>Eukaryota</taxon>
        <taxon>Metazoa</taxon>
        <taxon>Cnidaria</taxon>
        <taxon>Anthozoa</taxon>
        <taxon>Hexacorallia</taxon>
        <taxon>Scleractinia</taxon>
        <taxon>Astrocoeniina</taxon>
        <taxon>Pocilloporidae</taxon>
        <taxon>Pocillopora</taxon>
    </lineage>
</organism>